<evidence type="ECO:0000256" key="4">
    <source>
        <dbReference type="SAM" id="SignalP"/>
    </source>
</evidence>
<name>A0AAV1JGI7_9NEOP</name>
<evidence type="ECO:0000256" key="1">
    <source>
        <dbReference type="ARBA" id="ARBA00009995"/>
    </source>
</evidence>
<evidence type="ECO:0000256" key="3">
    <source>
        <dbReference type="ARBA" id="ARBA00022679"/>
    </source>
</evidence>
<comment type="similarity">
    <text evidence="1">Belongs to the UDP-glycosyltransferase family.</text>
</comment>
<sequence length="765" mass="88207">MSRLLLNCLLFLVTEIDQSRSARILAVFPTASLSHQVVFRPLTQELARRGHEVTVITPNPVFNVKNRPANLTEIDVHDITYEVAKNNEIHFIASFGYREGIFSIMNALSRVFAAFTEAMIKSENVQMLIKTRSKDYFDLILIESCGKPYIMFSHLFKAPVILISSFGMMLGNDEVIGAPSHPFLYPSPMRTRVYNLTVWEKFYELYTHYRLPYNWHSTEHEEREKLKKYFGADLPTYRELYDNVDMMFLNMHPMLSNNQPLPANIVSIWGVYTEPEKDLPQDLQTYLDSSKNGVIYLSFGSNVLSSTLPSEKIKVLVNTFSKLRYDVLWKWETDELPGKSQNIRTSKWLPQADLLRHPNVKLFITQGGLQSTDQAIQAGVPLIGIPMFGDQWYNAEMYEHHRIGMKIEFGTLSEDTLRESIETVINDNSFKKNIMWLRSVMNDQSESALERAIWWTEINATVVQTNPRVAPLSVASLYKNQSDKQLKPFEIDILLLQRDVSTFLLLPSSSNFYEEKKTTVDEFEPVTTSIKETLSKNINCDDFQEYAVNCTVEAALIYNSSRMTPPIPSKINYWCRTIKHLINCAIEWKVECKDVSESHFNEDSIRGHIHVANNICDDELFQIRYVELSACIASSQDPWEECYKDFKRSVEEQKNTTQEWTHYEVHFSLCCARARFRRCTLESLFEKPTSCTHNEAVTLQKFSVIVSEGAVYQDCDHNMMYTNCPGGDPRPTHKLLRHLVNSDGTCLEKIDLLLAFAVFAFIICS</sequence>
<feature type="signal peptide" evidence="4">
    <location>
        <begin position="1"/>
        <end position="21"/>
    </location>
</feature>
<gene>
    <name evidence="5" type="ORF">LNINA_LOCUS7110</name>
</gene>
<dbReference type="CDD" id="cd03784">
    <property type="entry name" value="GT1_Gtf-like"/>
    <property type="match status" value="1"/>
</dbReference>
<dbReference type="FunFam" id="3.40.50.2000:FF:000050">
    <property type="entry name" value="UDP-glucuronosyltransferase"/>
    <property type="match status" value="1"/>
</dbReference>
<accession>A0AAV1JGI7</accession>
<dbReference type="AlphaFoldDB" id="A0AAV1JGI7"/>
<keyword evidence="4" id="KW-0732">Signal</keyword>
<comment type="caution">
    <text evidence="5">The sequence shown here is derived from an EMBL/GenBank/DDBJ whole genome shotgun (WGS) entry which is preliminary data.</text>
</comment>
<dbReference type="Pfam" id="PF00201">
    <property type="entry name" value="UDPGT"/>
    <property type="match status" value="1"/>
</dbReference>
<keyword evidence="6" id="KW-1185">Reference proteome</keyword>
<dbReference type="InterPro" id="IPR050271">
    <property type="entry name" value="UDP-glycosyltransferase"/>
</dbReference>
<dbReference type="PANTHER" id="PTHR48043:SF159">
    <property type="entry name" value="EG:EG0003.4 PROTEIN-RELATED"/>
    <property type="match status" value="1"/>
</dbReference>
<evidence type="ECO:0000313" key="5">
    <source>
        <dbReference type="EMBL" id="CAK1547650.1"/>
    </source>
</evidence>
<dbReference type="InterPro" id="IPR035595">
    <property type="entry name" value="UDP_glycos_trans_CS"/>
</dbReference>
<evidence type="ECO:0000256" key="2">
    <source>
        <dbReference type="ARBA" id="ARBA00022676"/>
    </source>
</evidence>
<dbReference type="SUPFAM" id="SSF53756">
    <property type="entry name" value="UDP-Glycosyltransferase/glycogen phosphorylase"/>
    <property type="match status" value="1"/>
</dbReference>
<dbReference type="Proteomes" id="UP001497472">
    <property type="component" value="Unassembled WGS sequence"/>
</dbReference>
<dbReference type="PROSITE" id="PS00375">
    <property type="entry name" value="UDPGT"/>
    <property type="match status" value="1"/>
</dbReference>
<evidence type="ECO:0008006" key="7">
    <source>
        <dbReference type="Google" id="ProtNLM"/>
    </source>
</evidence>
<keyword evidence="2" id="KW-0328">Glycosyltransferase</keyword>
<reference evidence="5 6" key="1">
    <citation type="submission" date="2023-11" db="EMBL/GenBank/DDBJ databases">
        <authorList>
            <person name="Okamura Y."/>
        </authorList>
    </citation>
    <scope>NUCLEOTIDE SEQUENCE [LARGE SCALE GENOMIC DNA]</scope>
</reference>
<evidence type="ECO:0000313" key="6">
    <source>
        <dbReference type="Proteomes" id="UP001497472"/>
    </source>
</evidence>
<dbReference type="Gene3D" id="3.40.50.2000">
    <property type="entry name" value="Glycogen Phosphorylase B"/>
    <property type="match status" value="2"/>
</dbReference>
<dbReference type="EMBL" id="CAVLEF010000009">
    <property type="protein sequence ID" value="CAK1547650.1"/>
    <property type="molecule type" value="Genomic_DNA"/>
</dbReference>
<dbReference type="PANTHER" id="PTHR48043">
    <property type="entry name" value="EG:EG0003.4 PROTEIN-RELATED"/>
    <property type="match status" value="1"/>
</dbReference>
<proteinExistence type="inferred from homology"/>
<dbReference type="InterPro" id="IPR002213">
    <property type="entry name" value="UDP_glucos_trans"/>
</dbReference>
<keyword evidence="3" id="KW-0808">Transferase</keyword>
<dbReference type="GO" id="GO:0008194">
    <property type="term" value="F:UDP-glycosyltransferase activity"/>
    <property type="evidence" value="ECO:0007669"/>
    <property type="project" value="InterPro"/>
</dbReference>
<feature type="chain" id="PRO_5043326171" description="UDP-glycosyltransferase" evidence="4">
    <location>
        <begin position="22"/>
        <end position="765"/>
    </location>
</feature>
<organism evidence="5 6">
    <name type="scientific">Leptosia nina</name>
    <dbReference type="NCBI Taxonomy" id="320188"/>
    <lineage>
        <taxon>Eukaryota</taxon>
        <taxon>Metazoa</taxon>
        <taxon>Ecdysozoa</taxon>
        <taxon>Arthropoda</taxon>
        <taxon>Hexapoda</taxon>
        <taxon>Insecta</taxon>
        <taxon>Pterygota</taxon>
        <taxon>Neoptera</taxon>
        <taxon>Endopterygota</taxon>
        <taxon>Lepidoptera</taxon>
        <taxon>Glossata</taxon>
        <taxon>Ditrysia</taxon>
        <taxon>Papilionoidea</taxon>
        <taxon>Pieridae</taxon>
        <taxon>Pierinae</taxon>
        <taxon>Leptosia</taxon>
    </lineage>
</organism>
<protein>
    <recommendedName>
        <fullName evidence="7">UDP-glycosyltransferase</fullName>
    </recommendedName>
</protein>